<dbReference type="Proteomes" id="UP001642484">
    <property type="component" value="Unassembled WGS sequence"/>
</dbReference>
<reference evidence="1 2" key="1">
    <citation type="submission" date="2024-02" db="EMBL/GenBank/DDBJ databases">
        <authorList>
            <person name="Chen Y."/>
            <person name="Shah S."/>
            <person name="Dougan E. K."/>
            <person name="Thang M."/>
            <person name="Chan C."/>
        </authorList>
    </citation>
    <scope>NUCLEOTIDE SEQUENCE [LARGE SCALE GENOMIC DNA]</scope>
</reference>
<name>A0ABP0Q6W3_9DINO</name>
<comment type="caution">
    <text evidence="1">The sequence shown here is derived from an EMBL/GenBank/DDBJ whole genome shotgun (WGS) entry which is preliminary data.</text>
</comment>
<organism evidence="1 2">
    <name type="scientific">Durusdinium trenchii</name>
    <dbReference type="NCBI Taxonomy" id="1381693"/>
    <lineage>
        <taxon>Eukaryota</taxon>
        <taxon>Sar</taxon>
        <taxon>Alveolata</taxon>
        <taxon>Dinophyceae</taxon>
        <taxon>Suessiales</taxon>
        <taxon>Symbiodiniaceae</taxon>
        <taxon>Durusdinium</taxon>
    </lineage>
</organism>
<evidence type="ECO:0008006" key="3">
    <source>
        <dbReference type="Google" id="ProtNLM"/>
    </source>
</evidence>
<proteinExistence type="predicted"/>
<gene>
    <name evidence="1" type="ORF">CCMP2556_LOCUS40732</name>
</gene>
<evidence type="ECO:0000313" key="2">
    <source>
        <dbReference type="Proteomes" id="UP001642484"/>
    </source>
</evidence>
<dbReference type="PANTHER" id="PTHR21228:SF40">
    <property type="entry name" value="LD45607P"/>
    <property type="match status" value="1"/>
</dbReference>
<dbReference type="InterPro" id="IPR050870">
    <property type="entry name" value="FAST_kinase"/>
</dbReference>
<sequence>MRHVLVLTPQDALRCLRAARRVRPQLRPGAAMEVIEAEVLRGLHAFSGSELCDALQSFVRLKAQEPELLQSLGEAFSIQRNSMAPKQLSSALMSLARLQLREGPLFNEVVPEIVRDIVGYSHRDLSLCLWAMAKAQQKDLRLAHRVQQLYCEGQNSRSLQPMDVSMLLWSFSRLQWHAHPELLGRLLGCAVKHTLYDLCRHLFD</sequence>
<accession>A0ABP0Q6W3</accession>
<keyword evidence="2" id="KW-1185">Reference proteome</keyword>
<protein>
    <recommendedName>
        <fullName evidence="3">FAST kinase leucine-rich domain-containing protein</fullName>
    </recommendedName>
</protein>
<dbReference type="PANTHER" id="PTHR21228">
    <property type="entry name" value="FAST LEU-RICH DOMAIN-CONTAINING"/>
    <property type="match status" value="1"/>
</dbReference>
<dbReference type="EMBL" id="CAXAMN010024073">
    <property type="protein sequence ID" value="CAK9083584.1"/>
    <property type="molecule type" value="Genomic_DNA"/>
</dbReference>
<evidence type="ECO:0000313" key="1">
    <source>
        <dbReference type="EMBL" id="CAK9083584.1"/>
    </source>
</evidence>